<protein>
    <submittedName>
        <fullName evidence="1">Ankyrin repeat-containing protein</fullName>
    </submittedName>
</protein>
<gene>
    <name evidence="1" type="ORF">ZAZAV_327</name>
</gene>
<dbReference type="EMBL" id="LT994652">
    <property type="protein sequence ID" value="SPN79468.1"/>
    <property type="molecule type" value="Genomic_DNA"/>
</dbReference>
<sequence>MQAVYETIFFSSGGYNLVNRWVCSEFREMIPEVNPLAYLDALLRDGKEVTGYQPSRRIASKALKLGLLYLFQSNQAYFNGKECRKAARHGQLEILQLLVSIGYPLTVGVCFAAIYKGHLEILKWIHVTNPEILRNEDVCTCAAEIGNLEILQWLRAEG</sequence>
<dbReference type="Proteomes" id="UP000270547">
    <property type="component" value="Segment"/>
</dbReference>
<dbReference type="InterPro" id="IPR002110">
    <property type="entry name" value="Ankyrin_rpt"/>
</dbReference>
<accession>A0A2R8FEQ6</accession>
<proteinExistence type="predicted"/>
<dbReference type="SUPFAM" id="SSF140860">
    <property type="entry name" value="Pseudo ankyrin repeat-like"/>
    <property type="match status" value="1"/>
</dbReference>
<name>A0A2R8FEQ6_9VIRU</name>
<evidence type="ECO:0000313" key="1">
    <source>
        <dbReference type="EMBL" id="SPN79468.1"/>
    </source>
</evidence>
<organism evidence="1">
    <name type="scientific">Cedratvirus Zaza IHUMI</name>
    <dbReference type="NCBI Taxonomy" id="2126979"/>
    <lineage>
        <taxon>Viruses</taxon>
        <taxon>Pithoviruses</taxon>
    </lineage>
</organism>
<dbReference type="Pfam" id="PF13637">
    <property type="entry name" value="Ank_4"/>
    <property type="match status" value="1"/>
</dbReference>
<reference evidence="1" key="1">
    <citation type="submission" date="2018-03" db="EMBL/GenBank/DDBJ databases">
        <authorList>
            <consortium name="Urmite Genomes"/>
        </authorList>
    </citation>
    <scope>NUCLEOTIDE SEQUENCE [LARGE SCALE GENOMIC DNA]</scope>
    <source>
        <strain evidence="1">IHUMI-S29</strain>
    </source>
</reference>